<gene>
    <name evidence="3" type="ORF">NB231_00195</name>
</gene>
<keyword evidence="1" id="KW-1133">Transmembrane helix</keyword>
<comment type="caution">
    <text evidence="3">The sequence shown here is derived from an EMBL/GenBank/DDBJ whole genome shotgun (WGS) entry which is preliminary data.</text>
</comment>
<accession>A4BTK2</accession>
<sequence length="292" mass="32471">MSLRLKFNLVLSLALLVGIGLASLFSYHFLEQKAKDEVLDAARIMLQSALSVRQYTVSEIRPLLALQQKREFRPQTVPAYSARKYIEQLQKKYPDYSYREATLNPTNPVDRATAWEADIVNWFRNNEEKELIGVRSTATGPAMYLSRPIKITNPACLTCHGAPSTAPPTMIDSYGTANGFGWKQGEVVGAQIVTVPMSVPLERARNTFFVFIGALVVVFLLVAILLNVMLEFVIIRPVKVMSSKASEISMGALNVAELEVSGKDEIAQLGRSFNRMHRSLANAVKMLDETDS</sequence>
<keyword evidence="1" id="KW-0472">Membrane</keyword>
<dbReference type="GO" id="GO:0007165">
    <property type="term" value="P:signal transduction"/>
    <property type="evidence" value="ECO:0007669"/>
    <property type="project" value="InterPro"/>
</dbReference>
<dbReference type="RefSeq" id="WP_004998572.1">
    <property type="nucleotide sequence ID" value="NZ_CH672427.1"/>
</dbReference>
<dbReference type="InterPro" id="IPR003660">
    <property type="entry name" value="HAMP_dom"/>
</dbReference>
<dbReference type="SUPFAM" id="SSF158472">
    <property type="entry name" value="HAMP domain-like"/>
    <property type="match status" value="1"/>
</dbReference>
<dbReference type="Proteomes" id="UP000003374">
    <property type="component" value="Unassembled WGS sequence"/>
</dbReference>
<dbReference type="Gene3D" id="6.10.340.10">
    <property type="match status" value="1"/>
</dbReference>
<dbReference type="Pfam" id="PF11845">
    <property type="entry name" value="Tll0287-like"/>
    <property type="match status" value="1"/>
</dbReference>
<evidence type="ECO:0000313" key="3">
    <source>
        <dbReference type="EMBL" id="EAR20958.1"/>
    </source>
</evidence>
<feature type="transmembrane region" description="Helical" evidence="1">
    <location>
        <begin position="208"/>
        <end position="234"/>
    </location>
</feature>
<evidence type="ECO:0000313" key="4">
    <source>
        <dbReference type="Proteomes" id="UP000003374"/>
    </source>
</evidence>
<proteinExistence type="predicted"/>
<keyword evidence="4" id="KW-1185">Reference proteome</keyword>
<protein>
    <submittedName>
        <fullName evidence="3">HAMP domain protein</fullName>
    </submittedName>
</protein>
<organism evidence="3 4">
    <name type="scientific">Nitrococcus mobilis Nb-231</name>
    <dbReference type="NCBI Taxonomy" id="314278"/>
    <lineage>
        <taxon>Bacteria</taxon>
        <taxon>Pseudomonadati</taxon>
        <taxon>Pseudomonadota</taxon>
        <taxon>Gammaproteobacteria</taxon>
        <taxon>Chromatiales</taxon>
        <taxon>Ectothiorhodospiraceae</taxon>
        <taxon>Nitrococcus</taxon>
    </lineage>
</organism>
<dbReference type="CDD" id="cd06225">
    <property type="entry name" value="HAMP"/>
    <property type="match status" value="1"/>
</dbReference>
<dbReference type="EMBL" id="AAOF01000014">
    <property type="protein sequence ID" value="EAR20958.1"/>
    <property type="molecule type" value="Genomic_DNA"/>
</dbReference>
<dbReference type="STRING" id="314278.NB231_00195"/>
<evidence type="ECO:0000256" key="1">
    <source>
        <dbReference type="SAM" id="Phobius"/>
    </source>
</evidence>
<dbReference type="AlphaFoldDB" id="A4BTK2"/>
<feature type="domain" description="HAMP" evidence="2">
    <location>
        <begin position="232"/>
        <end position="285"/>
    </location>
</feature>
<reference evidence="3 4" key="1">
    <citation type="submission" date="2006-02" db="EMBL/GenBank/DDBJ databases">
        <authorList>
            <person name="Waterbury J."/>
            <person name="Ferriera S."/>
            <person name="Johnson J."/>
            <person name="Kravitz S."/>
            <person name="Halpern A."/>
            <person name="Remington K."/>
            <person name="Beeson K."/>
            <person name="Tran B."/>
            <person name="Rogers Y.-H."/>
            <person name="Friedman R."/>
            <person name="Venter J.C."/>
        </authorList>
    </citation>
    <scope>NUCLEOTIDE SEQUENCE [LARGE SCALE GENOMIC DNA]</scope>
    <source>
        <strain evidence="3 4">Nb-231</strain>
    </source>
</reference>
<dbReference type="HOGENOM" id="CLU_060280_0_0_6"/>
<keyword evidence="1" id="KW-0812">Transmembrane</keyword>
<dbReference type="Pfam" id="PF00672">
    <property type="entry name" value="HAMP"/>
    <property type="match status" value="1"/>
</dbReference>
<dbReference type="GO" id="GO:0016020">
    <property type="term" value="C:membrane"/>
    <property type="evidence" value="ECO:0007669"/>
    <property type="project" value="InterPro"/>
</dbReference>
<dbReference type="InterPro" id="IPR021796">
    <property type="entry name" value="Tll0287-like_dom"/>
</dbReference>
<dbReference type="eggNOG" id="COG5000">
    <property type="taxonomic scope" value="Bacteria"/>
</dbReference>
<name>A4BTK2_9GAMM</name>
<dbReference type="PROSITE" id="PS50885">
    <property type="entry name" value="HAMP"/>
    <property type="match status" value="1"/>
</dbReference>
<dbReference type="SMART" id="SM00304">
    <property type="entry name" value="HAMP"/>
    <property type="match status" value="1"/>
</dbReference>
<dbReference type="OrthoDB" id="9797588at2"/>
<evidence type="ECO:0000259" key="2">
    <source>
        <dbReference type="PROSITE" id="PS50885"/>
    </source>
</evidence>